<dbReference type="Proteomes" id="UP000000437">
    <property type="component" value="Chromosome 17"/>
</dbReference>
<organism evidence="1 2">
    <name type="scientific">Danio rerio</name>
    <name type="common">Zebrafish</name>
    <name type="synonym">Brachydanio rerio</name>
    <dbReference type="NCBI Taxonomy" id="7955"/>
    <lineage>
        <taxon>Eukaryota</taxon>
        <taxon>Metazoa</taxon>
        <taxon>Chordata</taxon>
        <taxon>Craniata</taxon>
        <taxon>Vertebrata</taxon>
        <taxon>Euteleostomi</taxon>
        <taxon>Actinopterygii</taxon>
        <taxon>Neopterygii</taxon>
        <taxon>Teleostei</taxon>
        <taxon>Ostariophysi</taxon>
        <taxon>Cypriniformes</taxon>
        <taxon>Danionidae</taxon>
        <taxon>Danioninae</taxon>
        <taxon>Danio</taxon>
    </lineage>
</organism>
<protein>
    <submittedName>
        <fullName evidence="2">Protein FAM161A-like isoform X1</fullName>
    </submittedName>
</protein>
<dbReference type="RefSeq" id="XP_073784626.1">
    <property type="nucleotide sequence ID" value="XM_073928525.1"/>
</dbReference>
<gene>
    <name evidence="2" type="primary">LOC141378567</name>
</gene>
<name>A0AC58HRL0_DANRE</name>
<sequence>MKAILRTERLQPSELQALFGEEKDYSCSLNDIVHHTEECDQHYNNQNISAFDFPFLSDVDYGKQYAVHHQQRPVFSNQDYYIKLDELKKEHLRNMAELENLYLSQIRPAQRERPISTSWRHSGEDTESEQMELIQVGRKVSVGRLKNEGPQSNYKTQQISMEEHKMLHQSSHSAANQLPENQRRYSKITIPKPFRMMLREDDRKRRNVKTRSEIELENDRLKKELDELKECGKKFRAKPVPATTHLLLYEIINQRPNKLQQQKNPSSQKDQGRGTSNQAQRHSAPLPFSFIERERKKREKKLADELNSMTPRAKQTVFKARPVPRSLYRSSSPNSDLYEPINLNHRCTTLHPSILKEEEEYHRKFSGPKSTDISRRGSNFKKWKNKVEEEMERKRNRERERDWSYIHPLRKTSFCQEPQNTCKNDYISV</sequence>
<accession>A0AC58HRL0</accession>
<evidence type="ECO:0000313" key="1">
    <source>
        <dbReference type="Proteomes" id="UP000000437"/>
    </source>
</evidence>
<reference evidence="2" key="1">
    <citation type="submission" date="2025-08" db="UniProtKB">
        <authorList>
            <consortium name="RefSeq"/>
        </authorList>
    </citation>
    <scope>IDENTIFICATION</scope>
    <source>
        <strain evidence="2">Tuebingen</strain>
        <tissue evidence="2">Fibroblasts and whole tissue</tissue>
    </source>
</reference>
<evidence type="ECO:0000313" key="2">
    <source>
        <dbReference type="RefSeq" id="XP_073784626.1"/>
    </source>
</evidence>
<proteinExistence type="predicted"/>
<keyword evidence="1" id="KW-1185">Reference proteome</keyword>